<accession>A0AAV5VPF3</accession>
<name>A0AAV5VPF3_9BILA</name>
<evidence type="ECO:0008006" key="3">
    <source>
        <dbReference type="Google" id="ProtNLM"/>
    </source>
</evidence>
<feature type="non-terminal residue" evidence="1">
    <location>
        <position position="152"/>
    </location>
</feature>
<evidence type="ECO:0000313" key="2">
    <source>
        <dbReference type="Proteomes" id="UP001432322"/>
    </source>
</evidence>
<proteinExistence type="predicted"/>
<gene>
    <name evidence="1" type="ORF">PFISCL1PPCAC_10956</name>
</gene>
<dbReference type="EMBL" id="BTSY01000003">
    <property type="protein sequence ID" value="GMT19659.1"/>
    <property type="molecule type" value="Genomic_DNA"/>
</dbReference>
<dbReference type="AlphaFoldDB" id="A0AAV5VPF3"/>
<reference evidence="1" key="1">
    <citation type="submission" date="2023-10" db="EMBL/GenBank/DDBJ databases">
        <title>Genome assembly of Pristionchus species.</title>
        <authorList>
            <person name="Yoshida K."/>
            <person name="Sommer R.J."/>
        </authorList>
    </citation>
    <scope>NUCLEOTIDE SEQUENCE</scope>
    <source>
        <strain evidence="1">RS5133</strain>
    </source>
</reference>
<organism evidence="1 2">
    <name type="scientific">Pristionchus fissidentatus</name>
    <dbReference type="NCBI Taxonomy" id="1538716"/>
    <lineage>
        <taxon>Eukaryota</taxon>
        <taxon>Metazoa</taxon>
        <taxon>Ecdysozoa</taxon>
        <taxon>Nematoda</taxon>
        <taxon>Chromadorea</taxon>
        <taxon>Rhabditida</taxon>
        <taxon>Rhabditina</taxon>
        <taxon>Diplogasteromorpha</taxon>
        <taxon>Diplogasteroidea</taxon>
        <taxon>Neodiplogasteridae</taxon>
        <taxon>Pristionchus</taxon>
    </lineage>
</organism>
<comment type="caution">
    <text evidence="1">The sequence shown here is derived from an EMBL/GenBank/DDBJ whole genome shotgun (WGS) entry which is preliminary data.</text>
</comment>
<feature type="non-terminal residue" evidence="1">
    <location>
        <position position="1"/>
    </location>
</feature>
<protein>
    <recommendedName>
        <fullName evidence="3">G protein-coupled receptor</fullName>
    </recommendedName>
</protein>
<evidence type="ECO:0000313" key="1">
    <source>
        <dbReference type="EMBL" id="GMT19659.1"/>
    </source>
</evidence>
<keyword evidence="2" id="KW-1185">Reference proteome</keyword>
<dbReference type="Proteomes" id="UP001432322">
    <property type="component" value="Unassembled WGS sequence"/>
</dbReference>
<sequence length="152" mass="17373">QIVVFHPCFTSRHDSPRYIPFIMLNSERLRSIPMRPQLGNLVKSTNCSAGLYSFFQSTSLLSTAENISVVMMIGTMLRMTERMPAHSYRTRLYSRKTIRFRAFTTVFDRFSFSFMSRLRASSTLALSVAPVISPILRKTSSSELFDSPKLLS</sequence>